<reference evidence="4" key="4">
    <citation type="submission" date="2025-09" db="UniProtKB">
        <authorList>
            <consortium name="Ensembl"/>
        </authorList>
    </citation>
    <scope>IDENTIFICATION</scope>
</reference>
<dbReference type="SMART" id="SM00208">
    <property type="entry name" value="TNFR"/>
    <property type="match status" value="3"/>
</dbReference>
<dbReference type="GeneTree" id="ENSGT00670000098748"/>
<dbReference type="EMBL" id="EAAA01001295">
    <property type="status" value="NOT_ANNOTATED_CDS"/>
    <property type="molecule type" value="Genomic_DNA"/>
</dbReference>
<dbReference type="HOGENOM" id="CLU_1506688_0_0_1"/>
<dbReference type="Proteomes" id="UP000008144">
    <property type="component" value="Chromosome 14"/>
</dbReference>
<dbReference type="AlphaFoldDB" id="F6ZXH0"/>
<dbReference type="Pfam" id="PF00020">
    <property type="entry name" value="TNFR_c6"/>
    <property type="match status" value="2"/>
</dbReference>
<accession>F6ZXH0</accession>
<feature type="repeat" description="TNFR-Cys" evidence="1">
    <location>
        <begin position="45"/>
        <end position="87"/>
    </location>
</feature>
<feature type="domain" description="TNFR-Cys" evidence="3">
    <location>
        <begin position="45"/>
        <end position="87"/>
    </location>
</feature>
<evidence type="ECO:0000313" key="5">
    <source>
        <dbReference type="Proteomes" id="UP000008144"/>
    </source>
</evidence>
<name>F6ZXH0_CIOIN</name>
<dbReference type="InterPro" id="IPR052302">
    <property type="entry name" value="Neurotrophin_rcpt-DD"/>
</dbReference>
<evidence type="ECO:0000256" key="1">
    <source>
        <dbReference type="PROSITE-ProRule" id="PRU00206"/>
    </source>
</evidence>
<organism evidence="4 5">
    <name type="scientific">Ciona intestinalis</name>
    <name type="common">Transparent sea squirt</name>
    <name type="synonym">Ascidia intestinalis</name>
    <dbReference type="NCBI Taxonomy" id="7719"/>
    <lineage>
        <taxon>Eukaryota</taxon>
        <taxon>Metazoa</taxon>
        <taxon>Chordata</taxon>
        <taxon>Tunicata</taxon>
        <taxon>Ascidiacea</taxon>
        <taxon>Phlebobranchia</taxon>
        <taxon>Cionidae</taxon>
        <taxon>Ciona</taxon>
    </lineage>
</organism>
<dbReference type="InParanoid" id="F6ZXH0"/>
<feature type="disulfide bond" evidence="1">
    <location>
        <begin position="112"/>
        <end position="130"/>
    </location>
</feature>
<feature type="disulfide bond" evidence="1">
    <location>
        <begin position="66"/>
        <end position="79"/>
    </location>
</feature>
<feature type="signal peptide" evidence="2">
    <location>
        <begin position="1"/>
        <end position="38"/>
    </location>
</feature>
<feature type="disulfide bond" evidence="1">
    <location>
        <begin position="109"/>
        <end position="122"/>
    </location>
</feature>
<dbReference type="PANTHER" id="PTHR46605">
    <property type="entry name" value="TUMOR NECROSIS FACTOR RECEPTOR"/>
    <property type="match status" value="1"/>
</dbReference>
<protein>
    <recommendedName>
        <fullName evidence="3">TNFR-Cys domain-containing protein</fullName>
    </recommendedName>
</protein>
<evidence type="ECO:0000259" key="3">
    <source>
        <dbReference type="PROSITE" id="PS50050"/>
    </source>
</evidence>
<keyword evidence="1" id="KW-1015">Disulfide bond</keyword>
<sequence length="179" mass="20410">MIDRRSKKSGQVCMRSLNLNSLLLVLFVLAVFVEYSNSSPSYAVRCPRGYYTNRAHSDVRRRCVPCYRCPSGYGVRRPCGQFTDTVCEACTVGRTYANNKIPHKRCRECSSCAPHQHMERNCTLTSDTQCTKSCDKGFYWGNAHYKCRACSWCFPRVLHPSDMPLVADCDVHGIPIDYQ</sequence>
<feature type="domain" description="TNFR-Cys" evidence="3">
    <location>
        <begin position="89"/>
        <end position="130"/>
    </location>
</feature>
<evidence type="ECO:0000313" key="4">
    <source>
        <dbReference type="Ensembl" id="ENSCINP00000026056.1"/>
    </source>
</evidence>
<dbReference type="STRING" id="7719.ENSCINP00000026056"/>
<reference evidence="4" key="2">
    <citation type="journal article" date="2008" name="Genome Biol.">
        <title>Improved genome assembly and evidence-based global gene model set for the chordate Ciona intestinalis: new insight into intron and operon populations.</title>
        <authorList>
            <person name="Satou Y."/>
            <person name="Mineta K."/>
            <person name="Ogasawara M."/>
            <person name="Sasakura Y."/>
            <person name="Shoguchi E."/>
            <person name="Ueno K."/>
            <person name="Yamada L."/>
            <person name="Matsumoto J."/>
            <person name="Wasserscheid J."/>
            <person name="Dewar K."/>
            <person name="Wiley G.B."/>
            <person name="Macmil S.L."/>
            <person name="Roe B.A."/>
            <person name="Zeller R.W."/>
            <person name="Hastings K.E."/>
            <person name="Lemaire P."/>
            <person name="Lindquist E."/>
            <person name="Endo T."/>
            <person name="Hotta K."/>
            <person name="Inaba K."/>
        </authorList>
    </citation>
    <scope>NUCLEOTIDE SEQUENCE [LARGE SCALE GENOMIC DNA]</scope>
    <source>
        <strain evidence="4">wild type</strain>
    </source>
</reference>
<keyword evidence="2" id="KW-0732">Signal</keyword>
<proteinExistence type="predicted"/>
<dbReference type="Ensembl" id="ENSCINT00000026302.1">
    <property type="protein sequence ID" value="ENSCINP00000026056.1"/>
    <property type="gene ID" value="ENSCING00000014395.1"/>
</dbReference>
<feature type="repeat" description="TNFR-Cys" evidence="1">
    <location>
        <begin position="89"/>
        <end position="130"/>
    </location>
</feature>
<comment type="caution">
    <text evidence="1">Lacks conserved residue(s) required for the propagation of feature annotation.</text>
</comment>
<keyword evidence="5" id="KW-1185">Reference proteome</keyword>
<dbReference type="Gene3D" id="2.10.50.10">
    <property type="entry name" value="Tumor Necrosis Factor Receptor, subunit A, domain 2"/>
    <property type="match status" value="2"/>
</dbReference>
<reference evidence="4" key="3">
    <citation type="submission" date="2025-08" db="UniProtKB">
        <authorList>
            <consortium name="Ensembl"/>
        </authorList>
    </citation>
    <scope>IDENTIFICATION</scope>
</reference>
<dbReference type="InterPro" id="IPR001368">
    <property type="entry name" value="TNFR/NGFR_Cys_rich_reg"/>
</dbReference>
<dbReference type="PANTHER" id="PTHR46605:SF2">
    <property type="entry name" value="TNFR-CYS DOMAIN-CONTAINING PROTEIN"/>
    <property type="match status" value="1"/>
</dbReference>
<dbReference type="SUPFAM" id="SSF57586">
    <property type="entry name" value="TNF receptor-like"/>
    <property type="match status" value="1"/>
</dbReference>
<feature type="chain" id="PRO_5003352627" description="TNFR-Cys domain-containing protein" evidence="2">
    <location>
        <begin position="39"/>
        <end position="179"/>
    </location>
</feature>
<dbReference type="PROSITE" id="PS00652">
    <property type="entry name" value="TNFR_NGFR_1"/>
    <property type="match status" value="1"/>
</dbReference>
<evidence type="ECO:0000256" key="2">
    <source>
        <dbReference type="SAM" id="SignalP"/>
    </source>
</evidence>
<reference evidence="5" key="1">
    <citation type="journal article" date="2002" name="Science">
        <title>The draft genome of Ciona intestinalis: insights into chordate and vertebrate origins.</title>
        <authorList>
            <person name="Dehal P."/>
            <person name="Satou Y."/>
            <person name="Campbell R.K."/>
            <person name="Chapman J."/>
            <person name="Degnan B."/>
            <person name="De Tomaso A."/>
            <person name="Davidson B."/>
            <person name="Di Gregorio A."/>
            <person name="Gelpke M."/>
            <person name="Goodstein D.M."/>
            <person name="Harafuji N."/>
            <person name="Hastings K.E."/>
            <person name="Ho I."/>
            <person name="Hotta K."/>
            <person name="Huang W."/>
            <person name="Kawashima T."/>
            <person name="Lemaire P."/>
            <person name="Martinez D."/>
            <person name="Meinertzhagen I.A."/>
            <person name="Necula S."/>
            <person name="Nonaka M."/>
            <person name="Putnam N."/>
            <person name="Rash S."/>
            <person name="Saiga H."/>
            <person name="Satake M."/>
            <person name="Terry A."/>
            <person name="Yamada L."/>
            <person name="Wang H.G."/>
            <person name="Awazu S."/>
            <person name="Azumi K."/>
            <person name="Boore J."/>
            <person name="Branno M."/>
            <person name="Chin-Bow S."/>
            <person name="DeSantis R."/>
            <person name="Doyle S."/>
            <person name="Francino P."/>
            <person name="Keys D.N."/>
            <person name="Haga S."/>
            <person name="Hayashi H."/>
            <person name="Hino K."/>
            <person name="Imai K.S."/>
            <person name="Inaba K."/>
            <person name="Kano S."/>
            <person name="Kobayashi K."/>
            <person name="Kobayashi M."/>
            <person name="Lee B.I."/>
            <person name="Makabe K.W."/>
            <person name="Manohar C."/>
            <person name="Matassi G."/>
            <person name="Medina M."/>
            <person name="Mochizuki Y."/>
            <person name="Mount S."/>
            <person name="Morishita T."/>
            <person name="Miura S."/>
            <person name="Nakayama A."/>
            <person name="Nishizaka S."/>
            <person name="Nomoto H."/>
            <person name="Ohta F."/>
            <person name="Oishi K."/>
            <person name="Rigoutsos I."/>
            <person name="Sano M."/>
            <person name="Sasaki A."/>
            <person name="Sasakura Y."/>
            <person name="Shoguchi E."/>
            <person name="Shin-i T."/>
            <person name="Spagnuolo A."/>
            <person name="Stainier D."/>
            <person name="Suzuki M.M."/>
            <person name="Tassy O."/>
            <person name="Takatori N."/>
            <person name="Tokuoka M."/>
            <person name="Yagi K."/>
            <person name="Yoshizaki F."/>
            <person name="Wada S."/>
            <person name="Zhang C."/>
            <person name="Hyatt P.D."/>
            <person name="Larimer F."/>
            <person name="Detter C."/>
            <person name="Doggett N."/>
            <person name="Glavina T."/>
            <person name="Hawkins T."/>
            <person name="Richardson P."/>
            <person name="Lucas S."/>
            <person name="Kohara Y."/>
            <person name="Levine M."/>
            <person name="Satoh N."/>
            <person name="Rokhsar D.S."/>
        </authorList>
    </citation>
    <scope>NUCLEOTIDE SEQUENCE [LARGE SCALE GENOMIC DNA]</scope>
</reference>
<dbReference type="PROSITE" id="PS50050">
    <property type="entry name" value="TNFR_NGFR_2"/>
    <property type="match status" value="2"/>
</dbReference>
<feature type="disulfide bond" evidence="1">
    <location>
        <begin position="69"/>
        <end position="87"/>
    </location>
</feature>